<evidence type="ECO:0000256" key="4">
    <source>
        <dbReference type="ARBA" id="ARBA00022801"/>
    </source>
</evidence>
<protein>
    <recommendedName>
        <fullName evidence="2">Single-stranded-DNA-specific exonuclease RecJ</fullName>
    </recommendedName>
</protein>
<evidence type="ECO:0000259" key="9">
    <source>
        <dbReference type="Pfam" id="PF17768"/>
    </source>
</evidence>
<dbReference type="InterPro" id="IPR004610">
    <property type="entry name" value="RecJ"/>
</dbReference>
<sequence>MLQSKTRWITHIDNQTDDIIAEFVQHLNITPLVASLLINRGYRTVGEAKDFLFAQNQDFYDPYLLLNMETAVERIRTAINNQEKILVFGDYDADGVTSTTVMMKTLEEMGADVEFYIPNRFTEGYGPNEGAFRYAKSIGIDLIITVDTGIAAVHEADVAKELGIDLIITDHHEPSPILPDAYCIIHPKIPGSDYPFGELAGVGVAFKVAHALYGYVPEHLLPFVAIGTIADLVSLTGENRLIAKQGIKKLQQTDNVGLKALLKQMNTDSNVIDEETIGFMIAPRINAVGRLGSADPAVDLLMTSDKEMAMELAMEMEETNKERQDIVNQITEEAIAQVDELYPLAENRVLIVGKEGWNAGVVGIVASRLVEKYCRPTIVLSLDQNKQIAKGSARSIAGFDLYKNLSTARDILPHFGGHPMAAGMTLALGDVDLLRQRLNELAFEQLQEEDLIPLTKVDGSFMLEEVQLKTIEQMQLLAPFGVDNAKPKVILKDMEIAAIRKIGANQNHLKMQLKQGENSLDGIGFGIGEWHEHISPSAKVSVLGQLAINEWNNIKKPQIFIQDLMIDKWQLFDYRGALQLEKLVAKMPVEDALWIFFHQDSVTSAFKSKVSNYKIVETIEEAAFFYSKEPNIVLADFPTDIEIINRLLSNITPERIYAVFYKGESDFFSTMPTRDHFKWYYAFLAKQKSFHLDKFGGELAKRKGWSKETIVFMTKVFFELNFVTMEDGFILLSKNTAKRDLTESPSFQQKQAQFTLENELIYSSYEQLKNWFDLILKKSVNNEEEVKEWI</sequence>
<dbReference type="EMBL" id="PISE01000013">
    <property type="protein sequence ID" value="PKG24432.1"/>
    <property type="molecule type" value="Genomic_DNA"/>
</dbReference>
<dbReference type="AlphaFoldDB" id="A0A2N0Z4J8"/>
<evidence type="ECO:0000313" key="11">
    <source>
        <dbReference type="Proteomes" id="UP000233375"/>
    </source>
</evidence>
<gene>
    <name evidence="10" type="primary">recJ</name>
    <name evidence="10" type="ORF">CWS01_06420</name>
</gene>
<proteinExistence type="inferred from homology"/>
<dbReference type="InterPro" id="IPR018779">
    <property type="entry name" value="RecJ_C"/>
</dbReference>
<dbReference type="Pfam" id="PF01368">
    <property type="entry name" value="DHH"/>
    <property type="match status" value="1"/>
</dbReference>
<feature type="domain" description="Single-stranded-DNA-specific exonuclease RecJ C-terminal" evidence="8">
    <location>
        <begin position="570"/>
        <end position="772"/>
    </location>
</feature>
<dbReference type="Pfam" id="PF02272">
    <property type="entry name" value="DHHA1"/>
    <property type="match status" value="1"/>
</dbReference>
<dbReference type="InterPro" id="IPR001667">
    <property type="entry name" value="DDH_dom"/>
</dbReference>
<dbReference type="InterPro" id="IPR051673">
    <property type="entry name" value="SSDNA_exonuclease_RecJ"/>
</dbReference>
<dbReference type="InterPro" id="IPR041122">
    <property type="entry name" value="RecJ_OB"/>
</dbReference>
<dbReference type="InterPro" id="IPR038763">
    <property type="entry name" value="DHH_sf"/>
</dbReference>
<keyword evidence="5 10" id="KW-0269">Exonuclease</keyword>
<dbReference type="Gene3D" id="3.90.1640.30">
    <property type="match status" value="1"/>
</dbReference>
<dbReference type="SUPFAM" id="SSF64182">
    <property type="entry name" value="DHH phosphoesterases"/>
    <property type="match status" value="1"/>
</dbReference>
<evidence type="ECO:0000256" key="5">
    <source>
        <dbReference type="ARBA" id="ARBA00022839"/>
    </source>
</evidence>
<dbReference type="GO" id="GO:0006281">
    <property type="term" value="P:DNA repair"/>
    <property type="evidence" value="ECO:0007669"/>
    <property type="project" value="InterPro"/>
</dbReference>
<accession>A0A2N0Z4J8</accession>
<evidence type="ECO:0000256" key="1">
    <source>
        <dbReference type="ARBA" id="ARBA00005915"/>
    </source>
</evidence>
<dbReference type="NCBIfam" id="TIGR00644">
    <property type="entry name" value="recJ"/>
    <property type="match status" value="1"/>
</dbReference>
<dbReference type="PANTHER" id="PTHR30255:SF2">
    <property type="entry name" value="SINGLE-STRANDED-DNA-SPECIFIC EXONUCLEASE RECJ"/>
    <property type="match status" value="1"/>
</dbReference>
<dbReference type="OrthoDB" id="9809852at2"/>
<dbReference type="Gene3D" id="3.10.310.30">
    <property type="match status" value="1"/>
</dbReference>
<evidence type="ECO:0000313" key="10">
    <source>
        <dbReference type="EMBL" id="PKG24432.1"/>
    </source>
</evidence>
<dbReference type="InterPro" id="IPR003156">
    <property type="entry name" value="DHHA1_dom"/>
</dbReference>
<feature type="domain" description="DHHA1" evidence="7">
    <location>
        <begin position="349"/>
        <end position="441"/>
    </location>
</feature>
<reference evidence="10 11" key="1">
    <citation type="journal article" date="2003" name="Int. J. Syst. Evol. Microbiol.">
        <title>Bacillus nealsonii sp. nov., isolated from a spacecraft-assembly facility, whose spores are gamma-radiation resistant.</title>
        <authorList>
            <person name="Venkateswaran K."/>
            <person name="Kempf M."/>
            <person name="Chen F."/>
            <person name="Satomi M."/>
            <person name="Nicholson W."/>
            <person name="Kern R."/>
        </authorList>
    </citation>
    <scope>NUCLEOTIDE SEQUENCE [LARGE SCALE GENOMIC DNA]</scope>
    <source>
        <strain evidence="10 11">FO-92</strain>
    </source>
</reference>
<dbReference type="Pfam" id="PF10141">
    <property type="entry name" value="ssDNA-exonuc_C"/>
    <property type="match status" value="1"/>
</dbReference>
<feature type="domain" description="RecJ OB" evidence="9">
    <location>
        <begin position="457"/>
        <end position="563"/>
    </location>
</feature>
<comment type="caution">
    <text evidence="10">The sequence shown here is derived from an EMBL/GenBank/DDBJ whole genome shotgun (WGS) entry which is preliminary data.</text>
</comment>
<dbReference type="GO" id="GO:0003676">
    <property type="term" value="F:nucleic acid binding"/>
    <property type="evidence" value="ECO:0007669"/>
    <property type="project" value="InterPro"/>
</dbReference>
<dbReference type="GO" id="GO:0008409">
    <property type="term" value="F:5'-3' exonuclease activity"/>
    <property type="evidence" value="ECO:0007669"/>
    <property type="project" value="InterPro"/>
</dbReference>
<keyword evidence="3" id="KW-0540">Nuclease</keyword>
<dbReference type="PANTHER" id="PTHR30255">
    <property type="entry name" value="SINGLE-STRANDED-DNA-SPECIFIC EXONUCLEASE RECJ"/>
    <property type="match status" value="1"/>
</dbReference>
<dbReference type="GO" id="GO:0006310">
    <property type="term" value="P:DNA recombination"/>
    <property type="evidence" value="ECO:0007669"/>
    <property type="project" value="InterPro"/>
</dbReference>
<keyword evidence="11" id="KW-1185">Reference proteome</keyword>
<evidence type="ECO:0000259" key="7">
    <source>
        <dbReference type="Pfam" id="PF02272"/>
    </source>
</evidence>
<evidence type="ECO:0000256" key="3">
    <source>
        <dbReference type="ARBA" id="ARBA00022722"/>
    </source>
</evidence>
<evidence type="ECO:0000256" key="2">
    <source>
        <dbReference type="ARBA" id="ARBA00019841"/>
    </source>
</evidence>
<organism evidence="10 11">
    <name type="scientific">Niallia nealsonii</name>
    <dbReference type="NCBI Taxonomy" id="115979"/>
    <lineage>
        <taxon>Bacteria</taxon>
        <taxon>Bacillati</taxon>
        <taxon>Bacillota</taxon>
        <taxon>Bacilli</taxon>
        <taxon>Bacillales</taxon>
        <taxon>Bacillaceae</taxon>
        <taxon>Niallia</taxon>
    </lineage>
</organism>
<comment type="similarity">
    <text evidence="1">Belongs to the RecJ family.</text>
</comment>
<feature type="domain" description="DDH" evidence="6">
    <location>
        <begin position="84"/>
        <end position="228"/>
    </location>
</feature>
<dbReference type="Proteomes" id="UP000233375">
    <property type="component" value="Unassembled WGS sequence"/>
</dbReference>
<evidence type="ECO:0000259" key="6">
    <source>
        <dbReference type="Pfam" id="PF01368"/>
    </source>
</evidence>
<dbReference type="Pfam" id="PF17768">
    <property type="entry name" value="RecJ_OB"/>
    <property type="match status" value="1"/>
</dbReference>
<evidence type="ECO:0000259" key="8">
    <source>
        <dbReference type="Pfam" id="PF10141"/>
    </source>
</evidence>
<dbReference type="RefSeq" id="WP_101176370.1">
    <property type="nucleotide sequence ID" value="NZ_PISE01000013.1"/>
</dbReference>
<keyword evidence="4" id="KW-0378">Hydrolase</keyword>
<name>A0A2N0Z4J8_9BACI</name>